<evidence type="ECO:0000313" key="1">
    <source>
        <dbReference type="EMBL" id="CAF0948656.1"/>
    </source>
</evidence>
<gene>
    <name evidence="2" type="ORF">EDS130_LOCUS38039</name>
    <name evidence="1" type="ORF">XAT740_LOCUS10537</name>
</gene>
<evidence type="ECO:0000313" key="3">
    <source>
        <dbReference type="Proteomes" id="UP000663828"/>
    </source>
</evidence>
<evidence type="ECO:0008006" key="4">
    <source>
        <dbReference type="Google" id="ProtNLM"/>
    </source>
</evidence>
<dbReference type="AlphaFoldDB" id="A0A814D4B2"/>
<organism evidence="1 3">
    <name type="scientific">Adineta ricciae</name>
    <name type="common">Rotifer</name>
    <dbReference type="NCBI Taxonomy" id="249248"/>
    <lineage>
        <taxon>Eukaryota</taxon>
        <taxon>Metazoa</taxon>
        <taxon>Spiralia</taxon>
        <taxon>Gnathifera</taxon>
        <taxon>Rotifera</taxon>
        <taxon>Eurotatoria</taxon>
        <taxon>Bdelloidea</taxon>
        <taxon>Adinetida</taxon>
        <taxon>Adinetidae</taxon>
        <taxon>Adineta</taxon>
    </lineage>
</organism>
<accession>A0A814D4B2</accession>
<dbReference type="OrthoDB" id="10015316at2759"/>
<keyword evidence="3" id="KW-1185">Reference proteome</keyword>
<reference evidence="1" key="1">
    <citation type="submission" date="2021-02" db="EMBL/GenBank/DDBJ databases">
        <authorList>
            <person name="Nowell W R."/>
        </authorList>
    </citation>
    <scope>NUCLEOTIDE SEQUENCE</scope>
</reference>
<proteinExistence type="predicted"/>
<dbReference type="EMBL" id="CAJNOJ010000388">
    <property type="protein sequence ID" value="CAF1428563.1"/>
    <property type="molecule type" value="Genomic_DNA"/>
</dbReference>
<dbReference type="SUPFAM" id="SSF52047">
    <property type="entry name" value="RNI-like"/>
    <property type="match status" value="1"/>
</dbReference>
<dbReference type="Proteomes" id="UP000663828">
    <property type="component" value="Unassembled WGS sequence"/>
</dbReference>
<protein>
    <recommendedName>
        <fullName evidence="4">F-box domain-containing protein</fullName>
    </recommendedName>
</protein>
<evidence type="ECO:0000313" key="2">
    <source>
        <dbReference type="EMBL" id="CAF1428563.1"/>
    </source>
</evidence>
<dbReference type="EMBL" id="CAJNOR010000563">
    <property type="protein sequence ID" value="CAF0948656.1"/>
    <property type="molecule type" value="Genomic_DNA"/>
</dbReference>
<name>A0A814D4B2_ADIRI</name>
<sequence length="569" mass="66968">MNRIRRLLKIQIRNEKNEKLPLTLNTHTTRSITHLEDFSNEIFLEIFDYLEGCDIHHSFHNLNSRFRQLLTSSVLLKIQLSSETVSNVEECYKTIIIPNQHRLLSLDLTGSDIINDFFSYCTRNSSFGALQSIVLHRILIGELLHSDLKSLSNLLSLTVDRAVLLFEDVSDVYRMIFSLPVLKYIKMSFEVDFDLNDDNSINICLPVIMNEQCSKIEYMFIEHTCKFDGLISLLHHTPQLRRLICTDLQKADRKVDSEQIPTLLYLKNLRIDRCYIDFDDFEMLIKKISSQLEELCVRRDFDLTYLNANRWEMLITDFLPHLKRFTYNCFGSNSRVLKDRNLGEVIHRFISPFWINKRWMLDFVINYVVIYFSVCSTKKTCFDFGETIVKYPKSDEYVDQRQSSPTCELTMDRFLSSIERNQSFLRDCECIFNSVKFTHLTINCHEISSQILTQIIQLLPHLNSLHILSIWSIETSVLPPMSVENKITKVKLTQMTRMDNVTFLLSLCPSMEYFQEVDVYVPLLSYLCVNIPSNDEQLLNELRTLIDTKHLLENYTMRRINDNLILKKH</sequence>
<dbReference type="Proteomes" id="UP000663852">
    <property type="component" value="Unassembled WGS sequence"/>
</dbReference>
<comment type="caution">
    <text evidence="1">The sequence shown here is derived from an EMBL/GenBank/DDBJ whole genome shotgun (WGS) entry which is preliminary data.</text>
</comment>